<evidence type="ECO:0000256" key="1">
    <source>
        <dbReference type="SAM" id="MobiDB-lite"/>
    </source>
</evidence>
<dbReference type="Proteomes" id="UP000501568">
    <property type="component" value="Chromosome"/>
</dbReference>
<dbReference type="RefSeq" id="WP_165325937.1">
    <property type="nucleotide sequence ID" value="NZ_CP049109.1"/>
</dbReference>
<protein>
    <submittedName>
        <fullName evidence="2">Uncharacterized protein</fullName>
    </submittedName>
</protein>
<dbReference type="KEGG" id="spzr:G5C33_03480"/>
<gene>
    <name evidence="2" type="ORF">G5C33_03480</name>
</gene>
<accession>A0A6G6Y2A3</accession>
<keyword evidence="3" id="KW-1185">Reference proteome</keyword>
<reference evidence="2 3" key="1">
    <citation type="submission" date="2020-02" db="EMBL/GenBank/DDBJ databases">
        <authorList>
            <person name="Zheng R.K."/>
            <person name="Sun C.M."/>
        </authorList>
    </citation>
    <scope>NUCLEOTIDE SEQUENCE [LARGE SCALE GENOMIC DNA]</scope>
    <source>
        <strain evidence="3">zrk23</strain>
    </source>
</reference>
<feature type="region of interest" description="Disordered" evidence="1">
    <location>
        <begin position="1"/>
        <end position="25"/>
    </location>
</feature>
<dbReference type="EMBL" id="CP049109">
    <property type="protein sequence ID" value="QIG78937.1"/>
    <property type="molecule type" value="Genomic_DNA"/>
</dbReference>
<dbReference type="AlphaFoldDB" id="A0A6G6Y2A3"/>
<name>A0A6G6Y2A3_9SPHN</name>
<organism evidence="2 3">
    <name type="scientific">Stakelama tenebrarum</name>
    <dbReference type="NCBI Taxonomy" id="2711215"/>
    <lineage>
        <taxon>Bacteria</taxon>
        <taxon>Pseudomonadati</taxon>
        <taxon>Pseudomonadota</taxon>
        <taxon>Alphaproteobacteria</taxon>
        <taxon>Sphingomonadales</taxon>
        <taxon>Sphingomonadaceae</taxon>
        <taxon>Stakelama</taxon>
    </lineage>
</organism>
<sequence length="57" mass="6800">MRAADQEYYRRRERQERETAERTRDESVRRLHLEMADRYVSLAEQASPPAIPIAARP</sequence>
<proteinExistence type="predicted"/>
<evidence type="ECO:0000313" key="3">
    <source>
        <dbReference type="Proteomes" id="UP000501568"/>
    </source>
</evidence>
<evidence type="ECO:0000313" key="2">
    <source>
        <dbReference type="EMBL" id="QIG78937.1"/>
    </source>
</evidence>